<dbReference type="Proteomes" id="UP001157974">
    <property type="component" value="Unassembled WGS sequence"/>
</dbReference>
<keyword evidence="1" id="KW-0732">Signal</keyword>
<dbReference type="InterPro" id="IPR028994">
    <property type="entry name" value="Integrin_alpha_N"/>
</dbReference>
<dbReference type="Pfam" id="PF14312">
    <property type="entry name" value="FG-GAP_2"/>
    <property type="match status" value="2"/>
</dbReference>
<keyword evidence="2" id="KW-0677">Repeat</keyword>
<keyword evidence="5" id="KW-1185">Reference proteome</keyword>
<evidence type="ECO:0000256" key="1">
    <source>
        <dbReference type="ARBA" id="ARBA00022729"/>
    </source>
</evidence>
<keyword evidence="3" id="KW-0325">Glycoprotein</keyword>
<dbReference type="InterPro" id="IPR011043">
    <property type="entry name" value="Gal_Oxase/kelch_b-propeller"/>
</dbReference>
<sequence>MRIAKRVALEPPGEPNLTGIKFGTDVNIVGNFLVVGAPGHTADKGAAYIFQRSKGVWNFTQRLASPTGKSGDEFGYSVSISRAYNVPVVAVGAPLTDQQGLSSGSVEVFEMKGGRFVWAQMLVPPANVGHPGAQFGHSVDADGFMIAVGSIRQNNVAKAAIPNTGAVFIYSKATTTSRYVLAQALYGEQRDQMFGKNVRVKGVFPFTGPRVVLAGAPNSAPNGYGAAYLYRWSGRSWYFKQKLAPSEASIGIQARKAGSGYGTGISLTTDPEVAMIGGVNASGPQSPTSGAAYMWNLLNDQYRQSSAGLYPDGSTPNARFGESIVRVRDTVMIGSPGFTPQSNQGLPVPEEGTAYTFVKCTDNTFNQTGMIRLPNRQRLANLGSIVEMDDRMLFVGAPGYNSGSDPKGKPGRGVLFVYPFVVTPVESELHYQGDPPNVIKNCPGREFPCPHTLYSALQAVRIGCLLLKGETPISNIAQTAAPVRAGNGRVPGYAVPGKIRVPNNLTNGETVDLRLVQLDPATGREVKKTKAPLRVIPCNFNTNQRIFQRVLGI</sequence>
<dbReference type="InterPro" id="IPR013519">
    <property type="entry name" value="Int_alpha_beta-p"/>
</dbReference>
<dbReference type="AlphaFoldDB" id="A0AAV8UTR4"/>
<name>A0AAV8UTR4_9RHOD</name>
<dbReference type="EMBL" id="JAMWBK010000006">
    <property type="protein sequence ID" value="KAJ8904477.1"/>
    <property type="molecule type" value="Genomic_DNA"/>
</dbReference>
<comment type="caution">
    <text evidence="4">The sequence shown here is derived from an EMBL/GenBank/DDBJ whole genome shotgun (WGS) entry which is preliminary data.</text>
</comment>
<dbReference type="Gene3D" id="2.130.10.130">
    <property type="entry name" value="Integrin alpha, N-terminal"/>
    <property type="match status" value="1"/>
</dbReference>
<accession>A0AAV8UTR4</accession>
<reference evidence="4 5" key="1">
    <citation type="journal article" date="2023" name="Nat. Commun.">
        <title>Origin of minicircular mitochondrial genomes in red algae.</title>
        <authorList>
            <person name="Lee Y."/>
            <person name="Cho C.H."/>
            <person name="Lee Y.M."/>
            <person name="Park S.I."/>
            <person name="Yang J.H."/>
            <person name="West J.A."/>
            <person name="Bhattacharya D."/>
            <person name="Yoon H.S."/>
        </authorList>
    </citation>
    <scope>NUCLEOTIDE SEQUENCE [LARGE SCALE GENOMIC DNA]</scope>
    <source>
        <strain evidence="4 5">CCMP1338</strain>
        <tissue evidence="4">Whole cell</tissue>
    </source>
</reference>
<proteinExistence type="predicted"/>
<evidence type="ECO:0000313" key="4">
    <source>
        <dbReference type="EMBL" id="KAJ8904477.1"/>
    </source>
</evidence>
<protein>
    <submittedName>
        <fullName evidence="4">Uncharacterized protein</fullName>
    </submittedName>
</protein>
<dbReference type="PANTHER" id="PTHR36220">
    <property type="entry name" value="UNNAMED PRODUCT"/>
    <property type="match status" value="1"/>
</dbReference>
<dbReference type="SMART" id="SM00191">
    <property type="entry name" value="Int_alpha"/>
    <property type="match status" value="4"/>
</dbReference>
<evidence type="ECO:0000256" key="2">
    <source>
        <dbReference type="ARBA" id="ARBA00022737"/>
    </source>
</evidence>
<dbReference type="SUPFAM" id="SSF50965">
    <property type="entry name" value="Galactose oxidase, central domain"/>
    <property type="match status" value="1"/>
</dbReference>
<organism evidence="4 5">
    <name type="scientific">Rhodosorus marinus</name>
    <dbReference type="NCBI Taxonomy" id="101924"/>
    <lineage>
        <taxon>Eukaryota</taxon>
        <taxon>Rhodophyta</taxon>
        <taxon>Stylonematophyceae</taxon>
        <taxon>Stylonematales</taxon>
        <taxon>Stylonemataceae</taxon>
        <taxon>Rhodosorus</taxon>
    </lineage>
</organism>
<evidence type="ECO:0000256" key="3">
    <source>
        <dbReference type="ARBA" id="ARBA00023180"/>
    </source>
</evidence>
<dbReference type="InterPro" id="IPR013517">
    <property type="entry name" value="FG-GAP"/>
</dbReference>
<evidence type="ECO:0000313" key="5">
    <source>
        <dbReference type="Proteomes" id="UP001157974"/>
    </source>
</evidence>
<gene>
    <name evidence="4" type="ORF">NDN08_000994</name>
</gene>
<dbReference type="PANTHER" id="PTHR36220:SF1">
    <property type="entry name" value="GAMMA TUBULIN COMPLEX COMPONENT C-TERMINAL DOMAIN-CONTAINING PROTEIN"/>
    <property type="match status" value="1"/>
</dbReference>